<reference evidence="3" key="1">
    <citation type="submission" date="2022-11" db="UniProtKB">
        <authorList>
            <consortium name="WormBaseParasite"/>
        </authorList>
    </citation>
    <scope>IDENTIFICATION</scope>
</reference>
<accession>A0A914MTZ3</accession>
<dbReference type="AlphaFoldDB" id="A0A914MTZ3"/>
<name>A0A914MTZ3_MELIC</name>
<proteinExistence type="predicted"/>
<evidence type="ECO:0000313" key="2">
    <source>
        <dbReference type="Proteomes" id="UP000887563"/>
    </source>
</evidence>
<protein>
    <submittedName>
        <fullName evidence="3">Candidate secreted effector</fullName>
    </submittedName>
</protein>
<evidence type="ECO:0000313" key="3">
    <source>
        <dbReference type="WBParaSite" id="Minc3s02481g30261"/>
    </source>
</evidence>
<feature type="region of interest" description="Disordered" evidence="1">
    <location>
        <begin position="1"/>
        <end position="43"/>
    </location>
</feature>
<evidence type="ECO:0000256" key="1">
    <source>
        <dbReference type="SAM" id="MobiDB-lite"/>
    </source>
</evidence>
<keyword evidence="2" id="KW-1185">Reference proteome</keyword>
<dbReference type="WBParaSite" id="Minc3s02481g30261">
    <property type="protein sequence ID" value="Minc3s02481g30261"/>
    <property type="gene ID" value="Minc3s02481g30261"/>
</dbReference>
<dbReference type="Proteomes" id="UP000887563">
    <property type="component" value="Unplaced"/>
</dbReference>
<organism evidence="2 3">
    <name type="scientific">Meloidogyne incognita</name>
    <name type="common">Southern root-knot nematode worm</name>
    <name type="synonym">Oxyuris incognita</name>
    <dbReference type="NCBI Taxonomy" id="6306"/>
    <lineage>
        <taxon>Eukaryota</taxon>
        <taxon>Metazoa</taxon>
        <taxon>Ecdysozoa</taxon>
        <taxon>Nematoda</taxon>
        <taxon>Chromadorea</taxon>
        <taxon>Rhabditida</taxon>
        <taxon>Tylenchina</taxon>
        <taxon>Tylenchomorpha</taxon>
        <taxon>Tylenchoidea</taxon>
        <taxon>Meloidogynidae</taxon>
        <taxon>Meloidogyninae</taxon>
        <taxon>Meloidogyne</taxon>
        <taxon>Meloidogyne incognita group</taxon>
    </lineage>
</organism>
<sequence>MALFHSMSHLPNISNGKAHAFDNQKYNGIPQLKEKQRKTKRTRSCSINWPFAGVIKGAQCRGIQVWLNRNESNSP</sequence>